<dbReference type="GO" id="GO:0003676">
    <property type="term" value="F:nucleic acid binding"/>
    <property type="evidence" value="ECO:0007669"/>
    <property type="project" value="InterPro"/>
</dbReference>
<dbReference type="InterPro" id="IPR056721">
    <property type="entry name" value="DUF7819"/>
</dbReference>
<gene>
    <name evidence="4" type="ORF">A3Q56_02720</name>
</gene>
<dbReference type="Pfam" id="PF04818">
    <property type="entry name" value="CID"/>
    <property type="match status" value="1"/>
</dbReference>
<dbReference type="EMBL" id="LWCA01000266">
    <property type="protein sequence ID" value="OAF69537.1"/>
    <property type="molecule type" value="Genomic_DNA"/>
</dbReference>
<proteinExistence type="predicted"/>
<sequence length="475" mass="55115">MYIVFYEIFHVQVSKLKDIIKKNFDKMRIEKFVNANSNFDLLKFDEILTKLMSRCSKDIVQSTKKWIIAECDNVEKYEIVFSYILLILQKKDQTFSNRLHLLYLVNDISHYVHRKKFLNILAVIAKFINLFFSYTKQVIVSDPENVKLNKLHDLWKNKNIFSASIIETLHNVDIIADYENKEKEKHREDLNDLTKHLENCLNEYRGQHEQFKTHIQSQIENLTEKQTELKSVNTTIIPLMEVATRSNCETKFNYYHGVDVKQKNKKVTKVSKMPYYDTPAGLMVDHIPPESYNYKPLNTEDLIMPHIEQPDDVLKKAIEDFYQPDDPNNPRTLDGWNKNSLAVIFKKKKDAKSLEIENKSSHSSDSYLSDSGSSSISSSDQSTSITPPLHGNSDVNTIPTTKSESSAIKIMENMGWTGKGLGCNEQGQVDIVQQSEIRQNSLLGIGHKTSNNSFDEFRQNQSKNYDRRSSKKYRN</sequence>
<dbReference type="SUPFAM" id="SSF48464">
    <property type="entry name" value="ENTH/VHS domain"/>
    <property type="match status" value="1"/>
</dbReference>
<evidence type="ECO:0000313" key="4">
    <source>
        <dbReference type="EMBL" id="OAF69537.1"/>
    </source>
</evidence>
<dbReference type="PROSITE" id="PS50174">
    <property type="entry name" value="G_PATCH"/>
    <property type="match status" value="1"/>
</dbReference>
<feature type="domain" description="G-patch" evidence="2">
    <location>
        <begin position="403"/>
        <end position="450"/>
    </location>
</feature>
<comment type="caution">
    <text evidence="4">The sequence shown here is derived from an EMBL/GenBank/DDBJ whole genome shotgun (WGS) entry which is preliminary data.</text>
</comment>
<dbReference type="InterPro" id="IPR000467">
    <property type="entry name" value="G_patch_dom"/>
</dbReference>
<reference evidence="4 5" key="1">
    <citation type="submission" date="2016-04" db="EMBL/GenBank/DDBJ databases">
        <title>The genome of Intoshia linei affirms orthonectids as highly simplified spiralians.</title>
        <authorList>
            <person name="Mikhailov K.V."/>
            <person name="Slusarev G.S."/>
            <person name="Nikitin M.A."/>
            <person name="Logacheva M.D."/>
            <person name="Penin A."/>
            <person name="Aleoshin V."/>
            <person name="Panchin Y.V."/>
        </authorList>
    </citation>
    <scope>NUCLEOTIDE SEQUENCE [LARGE SCALE GENOMIC DNA]</scope>
    <source>
        <strain evidence="4">Intl2013</strain>
        <tissue evidence="4">Whole animal</tissue>
    </source>
</reference>
<protein>
    <recommendedName>
        <fullName evidence="6">Calcium homeostasis endoplasmic reticulum protein</fullName>
    </recommendedName>
</protein>
<dbReference type="SMART" id="SM00582">
    <property type="entry name" value="RPR"/>
    <property type="match status" value="1"/>
</dbReference>
<feature type="compositionally biased region" description="Polar residues" evidence="1">
    <location>
        <begin position="446"/>
        <end position="463"/>
    </location>
</feature>
<dbReference type="OrthoDB" id="2359216at2759"/>
<evidence type="ECO:0000313" key="5">
    <source>
        <dbReference type="Proteomes" id="UP000078046"/>
    </source>
</evidence>
<dbReference type="PROSITE" id="PS51391">
    <property type="entry name" value="CID"/>
    <property type="match status" value="1"/>
</dbReference>
<feature type="domain" description="CID" evidence="3">
    <location>
        <begin position="36"/>
        <end position="177"/>
    </location>
</feature>
<dbReference type="Proteomes" id="UP000078046">
    <property type="component" value="Unassembled WGS sequence"/>
</dbReference>
<dbReference type="GO" id="GO:0006874">
    <property type="term" value="P:intracellular calcium ion homeostasis"/>
    <property type="evidence" value="ECO:0007669"/>
    <property type="project" value="TreeGrafter"/>
</dbReference>
<dbReference type="GO" id="GO:0048471">
    <property type="term" value="C:perinuclear region of cytoplasm"/>
    <property type="evidence" value="ECO:0007669"/>
    <property type="project" value="TreeGrafter"/>
</dbReference>
<dbReference type="Gene3D" id="1.25.40.90">
    <property type="match status" value="1"/>
</dbReference>
<evidence type="ECO:0008006" key="6">
    <source>
        <dbReference type="Google" id="ProtNLM"/>
    </source>
</evidence>
<name>A0A177B5F6_9BILA</name>
<dbReference type="InterPro" id="IPR006569">
    <property type="entry name" value="CID_dom"/>
</dbReference>
<dbReference type="InterPro" id="IPR008942">
    <property type="entry name" value="ENTH_VHS"/>
</dbReference>
<dbReference type="PANTHER" id="PTHR12323:SF0">
    <property type="entry name" value="CALCIUM HOMEOSTASIS ENDOPLASMIC RETICULUM PROTEIN"/>
    <property type="match status" value="1"/>
</dbReference>
<keyword evidence="5" id="KW-1185">Reference proteome</keyword>
<dbReference type="Pfam" id="PF25127">
    <property type="entry name" value="DUF7819"/>
    <property type="match status" value="1"/>
</dbReference>
<feature type="compositionally biased region" description="Polar residues" evidence="1">
    <location>
        <begin position="393"/>
        <end position="404"/>
    </location>
</feature>
<evidence type="ECO:0000259" key="2">
    <source>
        <dbReference type="PROSITE" id="PS50174"/>
    </source>
</evidence>
<dbReference type="AlphaFoldDB" id="A0A177B5F6"/>
<evidence type="ECO:0000259" key="3">
    <source>
        <dbReference type="PROSITE" id="PS51391"/>
    </source>
</evidence>
<feature type="region of interest" description="Disordered" evidence="1">
    <location>
        <begin position="356"/>
        <end position="404"/>
    </location>
</feature>
<organism evidence="4 5">
    <name type="scientific">Intoshia linei</name>
    <dbReference type="NCBI Taxonomy" id="1819745"/>
    <lineage>
        <taxon>Eukaryota</taxon>
        <taxon>Metazoa</taxon>
        <taxon>Spiralia</taxon>
        <taxon>Lophotrochozoa</taxon>
        <taxon>Mesozoa</taxon>
        <taxon>Orthonectida</taxon>
        <taxon>Rhopaluridae</taxon>
        <taxon>Intoshia</taxon>
    </lineage>
</organism>
<feature type="compositionally biased region" description="Low complexity" evidence="1">
    <location>
        <begin position="363"/>
        <end position="384"/>
    </location>
</feature>
<feature type="region of interest" description="Disordered" evidence="1">
    <location>
        <begin position="446"/>
        <end position="475"/>
    </location>
</feature>
<evidence type="ECO:0000256" key="1">
    <source>
        <dbReference type="SAM" id="MobiDB-lite"/>
    </source>
</evidence>
<accession>A0A177B5F6</accession>
<dbReference type="Pfam" id="PF01585">
    <property type="entry name" value="G-patch"/>
    <property type="match status" value="1"/>
</dbReference>
<dbReference type="PANTHER" id="PTHR12323">
    <property type="entry name" value="SR-RELATED CTD ASSOCIATED FACTOR 6"/>
    <property type="match status" value="1"/>
</dbReference>